<evidence type="ECO:0000313" key="2">
    <source>
        <dbReference type="EMBL" id="KDN69689.1"/>
    </source>
</evidence>
<feature type="compositionally biased region" description="Polar residues" evidence="1">
    <location>
        <begin position="1"/>
        <end position="26"/>
    </location>
</feature>
<organism evidence="2 3">
    <name type="scientific">Colletotrichum sublineola</name>
    <name type="common">Sorghum anthracnose fungus</name>
    <dbReference type="NCBI Taxonomy" id="1173701"/>
    <lineage>
        <taxon>Eukaryota</taxon>
        <taxon>Fungi</taxon>
        <taxon>Dikarya</taxon>
        <taxon>Ascomycota</taxon>
        <taxon>Pezizomycotina</taxon>
        <taxon>Sordariomycetes</taxon>
        <taxon>Hypocreomycetidae</taxon>
        <taxon>Glomerellales</taxon>
        <taxon>Glomerellaceae</taxon>
        <taxon>Colletotrichum</taxon>
        <taxon>Colletotrichum graminicola species complex</taxon>
    </lineage>
</organism>
<keyword evidence="3" id="KW-1185">Reference proteome</keyword>
<proteinExistence type="predicted"/>
<dbReference type="Proteomes" id="UP000027238">
    <property type="component" value="Unassembled WGS sequence"/>
</dbReference>
<comment type="caution">
    <text evidence="2">The sequence shown here is derived from an EMBL/GenBank/DDBJ whole genome shotgun (WGS) entry which is preliminary data.</text>
</comment>
<evidence type="ECO:0000313" key="3">
    <source>
        <dbReference type="Proteomes" id="UP000027238"/>
    </source>
</evidence>
<dbReference type="EMBL" id="JMSE01000487">
    <property type="protein sequence ID" value="KDN69689.1"/>
    <property type="molecule type" value="Genomic_DNA"/>
</dbReference>
<protein>
    <submittedName>
        <fullName evidence="2">Uncharacterized protein</fullName>
    </submittedName>
</protein>
<accession>A0A066XPV8</accession>
<name>A0A066XPV8_COLSU</name>
<reference evidence="3" key="1">
    <citation type="journal article" date="2014" name="Genome Announc.">
        <title>Draft genome sequence of Colletotrichum sublineola, a destructive pathogen of cultivated sorghum.</title>
        <authorList>
            <person name="Baroncelli R."/>
            <person name="Sanz-Martin J.M."/>
            <person name="Rech G.E."/>
            <person name="Sukno S.A."/>
            <person name="Thon M.R."/>
        </authorList>
    </citation>
    <scope>NUCLEOTIDE SEQUENCE [LARGE SCALE GENOMIC DNA]</scope>
    <source>
        <strain evidence="3">TX430BB</strain>
    </source>
</reference>
<evidence type="ECO:0000256" key="1">
    <source>
        <dbReference type="SAM" id="MobiDB-lite"/>
    </source>
</evidence>
<feature type="region of interest" description="Disordered" evidence="1">
    <location>
        <begin position="138"/>
        <end position="159"/>
    </location>
</feature>
<dbReference type="AlphaFoldDB" id="A0A066XPV8"/>
<sequence length="159" mass="18797">MFSPTSHAEQPDLNLSRTKQPTSTWQGEEAPDSHIKGKPFGARRPLVVHPPVIEQRESRDLHRRHRMPVREHGVAPLLEEPVRRREQVWRRRRVIQHRCVPRRSSRGSRLGRLRRFGAWRSPKRLLRTGLNESRLCREHAAHQRQQHSASIHRDGNVMR</sequence>
<feature type="region of interest" description="Disordered" evidence="1">
    <location>
        <begin position="1"/>
        <end position="43"/>
    </location>
</feature>
<gene>
    <name evidence="2" type="ORF">CSUB01_00273</name>
</gene>
<dbReference type="HOGENOM" id="CLU_1660642_0_0_1"/>